<dbReference type="InParanoid" id="A0A6L2Q3Z2"/>
<keyword evidence="2" id="KW-1185">Reference proteome</keyword>
<comment type="caution">
    <text evidence="1">The sequence shown here is derived from an EMBL/GenBank/DDBJ whole genome shotgun (WGS) entry which is preliminary data.</text>
</comment>
<reference evidence="2" key="1">
    <citation type="submission" date="2020-01" db="EMBL/GenBank/DDBJ databases">
        <title>Draft genome sequence of the Termite Coptotermes fromosanus.</title>
        <authorList>
            <person name="Itakura S."/>
            <person name="Yosikawa Y."/>
            <person name="Umezawa K."/>
        </authorList>
    </citation>
    <scope>NUCLEOTIDE SEQUENCE [LARGE SCALE GENOMIC DNA]</scope>
</reference>
<accession>A0A6L2Q3Z2</accession>
<evidence type="ECO:0000313" key="1">
    <source>
        <dbReference type="EMBL" id="GFG37485.1"/>
    </source>
</evidence>
<gene>
    <name evidence="1" type="ORF">Cfor_09548</name>
</gene>
<proteinExistence type="predicted"/>
<dbReference type="Proteomes" id="UP000502823">
    <property type="component" value="Unassembled WGS sequence"/>
</dbReference>
<sequence>MDTQSLRISPIVAEINNIFTSKMWPLILAIAVVITGADDSGMVCPGLEITYLPPQCINERDVCPQNSTWEPLSKVCDMCGGCTAYVREYELVLHDTDIQFVIRMEPVVIRYIQIILSSSSSSRS</sequence>
<name>A0A6L2Q3Z2_COPFO</name>
<organism evidence="1 2">
    <name type="scientific">Coptotermes formosanus</name>
    <name type="common">Formosan subterranean termite</name>
    <dbReference type="NCBI Taxonomy" id="36987"/>
    <lineage>
        <taxon>Eukaryota</taxon>
        <taxon>Metazoa</taxon>
        <taxon>Ecdysozoa</taxon>
        <taxon>Arthropoda</taxon>
        <taxon>Hexapoda</taxon>
        <taxon>Insecta</taxon>
        <taxon>Pterygota</taxon>
        <taxon>Neoptera</taxon>
        <taxon>Polyneoptera</taxon>
        <taxon>Dictyoptera</taxon>
        <taxon>Blattodea</taxon>
        <taxon>Blattoidea</taxon>
        <taxon>Termitoidae</taxon>
        <taxon>Rhinotermitidae</taxon>
        <taxon>Coptotermes</taxon>
    </lineage>
</organism>
<dbReference type="EMBL" id="BLKM01000702">
    <property type="protein sequence ID" value="GFG37485.1"/>
    <property type="molecule type" value="Genomic_DNA"/>
</dbReference>
<protein>
    <submittedName>
        <fullName evidence="1">Uncharacterized protein</fullName>
    </submittedName>
</protein>
<evidence type="ECO:0000313" key="2">
    <source>
        <dbReference type="Proteomes" id="UP000502823"/>
    </source>
</evidence>
<dbReference type="AlphaFoldDB" id="A0A6L2Q3Z2"/>